<dbReference type="Proteomes" id="UP001314263">
    <property type="component" value="Unassembled WGS sequence"/>
</dbReference>
<dbReference type="AlphaFoldDB" id="A0AAV1IJW8"/>
<keyword evidence="2" id="KW-1185">Reference proteome</keyword>
<proteinExistence type="predicted"/>
<organism evidence="1 2">
    <name type="scientific">Coccomyxa viridis</name>
    <dbReference type="NCBI Taxonomy" id="1274662"/>
    <lineage>
        <taxon>Eukaryota</taxon>
        <taxon>Viridiplantae</taxon>
        <taxon>Chlorophyta</taxon>
        <taxon>core chlorophytes</taxon>
        <taxon>Trebouxiophyceae</taxon>
        <taxon>Trebouxiophyceae incertae sedis</taxon>
        <taxon>Coccomyxaceae</taxon>
        <taxon>Coccomyxa</taxon>
    </lineage>
</organism>
<comment type="caution">
    <text evidence="1">The sequence shown here is derived from an EMBL/GenBank/DDBJ whole genome shotgun (WGS) entry which is preliminary data.</text>
</comment>
<sequence>MALTGQEAQGSTLSGLCRSTHSLGVAALLPQTVASLAPAPAETRRAAAAALTTADSAAWTPPTAAIRCPASGQEMALTGQEAQGSTPSRLCRSTHSLGAAALLPQTVASLMPAPAETERAAAAALTAAAPPASGRPVLILKTATTMALTCIIRAHILAFATTHGDAVISPAAARHVRQLLSESDAFSSHLATMRLIISRGPRTLIAALASSRMYMYTCFNMRAGCPAAKRPDDAVALSVWAGPLPLSLPSLRESAQATDPTSAPDATLALLHPAQNPSSDSEGRQWWTSARSWARDSCLRFVRAMQRVMKKAAGPHLGRSMLTALRIQPAVTVLEHAPGPRSLVRRHGDRSTAGLRVAGIIRRDIFTIMALIGDRSVSHDMVGAIRCKLERGKTHSAHLALTRLLVTQGRRMALISSGCLHSMAAANCHMPAWPAPALAARPGRLPLLLWTLTLDRPLVTQTELLRLTAQPAAEQDTAPPDPPAADALPGAAMAAKAVCLGLAAAESASALMAGKRGARAFRALLPMAYRLAGAAAGARDCIHHILHSGR</sequence>
<dbReference type="EMBL" id="CAUYUE010000014">
    <property type="protein sequence ID" value="CAK0786193.1"/>
    <property type="molecule type" value="Genomic_DNA"/>
</dbReference>
<protein>
    <submittedName>
        <fullName evidence="1">Uncharacterized protein</fullName>
    </submittedName>
</protein>
<name>A0AAV1IJW8_9CHLO</name>
<accession>A0AAV1IJW8</accession>
<gene>
    <name evidence="1" type="ORF">CVIRNUC_009406</name>
</gene>
<reference evidence="1 2" key="1">
    <citation type="submission" date="2023-10" db="EMBL/GenBank/DDBJ databases">
        <authorList>
            <person name="Maclean D."/>
            <person name="Macfadyen A."/>
        </authorList>
    </citation>
    <scope>NUCLEOTIDE SEQUENCE [LARGE SCALE GENOMIC DNA]</scope>
</reference>
<evidence type="ECO:0000313" key="1">
    <source>
        <dbReference type="EMBL" id="CAK0786193.1"/>
    </source>
</evidence>
<evidence type="ECO:0000313" key="2">
    <source>
        <dbReference type="Proteomes" id="UP001314263"/>
    </source>
</evidence>